<dbReference type="InterPro" id="IPR004670">
    <property type="entry name" value="NhaA"/>
</dbReference>
<dbReference type="GO" id="GO:0006885">
    <property type="term" value="P:regulation of pH"/>
    <property type="evidence" value="ECO:0007669"/>
    <property type="project" value="InterPro"/>
</dbReference>
<feature type="transmembrane region" description="Helical" evidence="7">
    <location>
        <begin position="35"/>
        <end position="52"/>
    </location>
</feature>
<proteinExistence type="predicted"/>
<dbReference type="InterPro" id="IPR023171">
    <property type="entry name" value="Na/H_antiporter_dom_sf"/>
</dbReference>
<feature type="transmembrane region" description="Helical" evidence="7">
    <location>
        <begin position="138"/>
        <end position="160"/>
    </location>
</feature>
<protein>
    <submittedName>
        <fullName evidence="8">Sodium:proton antiporter</fullName>
    </submittedName>
</protein>
<dbReference type="AlphaFoldDB" id="A0A6N8FCT8"/>
<comment type="subcellular location">
    <subcellularLocation>
        <location evidence="1">Cell inner membrane</location>
        <topology evidence="1">Multi-pass membrane protein</topology>
    </subcellularLocation>
</comment>
<comment type="caution">
    <text evidence="8">The sequence shown here is derived from an EMBL/GenBank/DDBJ whole genome shotgun (WGS) entry which is preliminary data.</text>
</comment>
<dbReference type="OrthoDB" id="9808135at2"/>
<dbReference type="PANTHER" id="PTHR30341:SF0">
    <property type="entry name" value="NA(+)_H(+) ANTIPORTER NHAA"/>
    <property type="match status" value="1"/>
</dbReference>
<keyword evidence="6" id="KW-0406">Ion transport</keyword>
<accession>A0A6N8FCT8</accession>
<feature type="transmembrane region" description="Helical" evidence="7">
    <location>
        <begin position="167"/>
        <end position="191"/>
    </location>
</feature>
<keyword evidence="3 7" id="KW-0812">Transmembrane</keyword>
<evidence type="ECO:0000256" key="7">
    <source>
        <dbReference type="SAM" id="Phobius"/>
    </source>
</evidence>
<dbReference type="PANTHER" id="PTHR30341">
    <property type="entry name" value="SODIUM ION/PROTON ANTIPORTER NHAA-RELATED"/>
    <property type="match status" value="1"/>
</dbReference>
<evidence type="ECO:0000256" key="5">
    <source>
        <dbReference type="ARBA" id="ARBA00023136"/>
    </source>
</evidence>
<evidence type="ECO:0000256" key="2">
    <source>
        <dbReference type="ARBA" id="ARBA00022475"/>
    </source>
</evidence>
<feature type="transmembrane region" description="Helical" evidence="7">
    <location>
        <begin position="112"/>
        <end position="132"/>
    </location>
</feature>
<keyword evidence="9" id="KW-1185">Reference proteome</keyword>
<feature type="transmembrane region" description="Helical" evidence="7">
    <location>
        <begin position="223"/>
        <end position="253"/>
    </location>
</feature>
<dbReference type="GO" id="GO:0005886">
    <property type="term" value="C:plasma membrane"/>
    <property type="evidence" value="ECO:0007669"/>
    <property type="project" value="UniProtKB-SubCell"/>
</dbReference>
<evidence type="ECO:0000256" key="1">
    <source>
        <dbReference type="ARBA" id="ARBA00004429"/>
    </source>
</evidence>
<keyword evidence="4 7" id="KW-1133">Transmembrane helix</keyword>
<dbReference type="Gene3D" id="1.20.1530.10">
    <property type="entry name" value="Na+/H+ antiporter like domain"/>
    <property type="match status" value="1"/>
</dbReference>
<evidence type="ECO:0000313" key="9">
    <source>
        <dbReference type="Proteomes" id="UP000439994"/>
    </source>
</evidence>
<dbReference type="GO" id="GO:0015385">
    <property type="term" value="F:sodium:proton antiporter activity"/>
    <property type="evidence" value="ECO:0007669"/>
    <property type="project" value="TreeGrafter"/>
</dbReference>
<organism evidence="8 9">
    <name type="scientific">Psychrosphaera haliotis</name>
    <dbReference type="NCBI Taxonomy" id="555083"/>
    <lineage>
        <taxon>Bacteria</taxon>
        <taxon>Pseudomonadati</taxon>
        <taxon>Pseudomonadota</taxon>
        <taxon>Gammaproteobacteria</taxon>
        <taxon>Alteromonadales</taxon>
        <taxon>Pseudoalteromonadaceae</taxon>
        <taxon>Psychrosphaera</taxon>
    </lineage>
</organism>
<dbReference type="Proteomes" id="UP000439994">
    <property type="component" value="Unassembled WGS sequence"/>
</dbReference>
<evidence type="ECO:0000256" key="3">
    <source>
        <dbReference type="ARBA" id="ARBA00022692"/>
    </source>
</evidence>
<keyword evidence="2" id="KW-1003">Cell membrane</keyword>
<dbReference type="EMBL" id="WOCD01000005">
    <property type="protein sequence ID" value="MUH72987.1"/>
    <property type="molecule type" value="Genomic_DNA"/>
</dbReference>
<dbReference type="Pfam" id="PF06965">
    <property type="entry name" value="Na_H_antiport_1"/>
    <property type="match status" value="1"/>
</dbReference>
<gene>
    <name evidence="8" type="ORF">GNP35_11135</name>
</gene>
<sequence>MHKEEVAVPGIEKKVEKLLNPFQRFIADQTTSSKVLLLTTVVALAFANSGFAEQVYAGLHSMFGFAINDNLYQMSVLHWVNDGLMALFFLLLGMEIKREVLVGDLSSPSNLIPVLAAAAGGMFFPAIIFATLNLETPYIAGWGIPMATDTAFAVGILALLGSRAPLAAFSFLTGLAIIDDIGAIMVIAIFYTDSINALYIALSAVLTALLFVLNYLGIRKPFWYLVIGVLLWLAVLSSGIHATIAGILIAAAIPARPKYKASVMVERLAKVTQRFQRLVINRGANQPVLASKAQHQLADELKITANQATTPLRRWEKLLHTPVGLLVLPILPSQMQVFNSMHLV</sequence>
<feature type="transmembrane region" description="Helical" evidence="7">
    <location>
        <begin position="72"/>
        <end position="92"/>
    </location>
</feature>
<evidence type="ECO:0000256" key="4">
    <source>
        <dbReference type="ARBA" id="ARBA00022989"/>
    </source>
</evidence>
<evidence type="ECO:0000256" key="6">
    <source>
        <dbReference type="ARBA" id="ARBA00023201"/>
    </source>
</evidence>
<feature type="transmembrane region" description="Helical" evidence="7">
    <location>
        <begin position="197"/>
        <end position="216"/>
    </location>
</feature>
<keyword evidence="6" id="KW-0915">Sodium</keyword>
<evidence type="ECO:0000313" key="8">
    <source>
        <dbReference type="EMBL" id="MUH72987.1"/>
    </source>
</evidence>
<keyword evidence="6" id="KW-0739">Sodium transport</keyword>
<keyword evidence="6" id="KW-0813">Transport</keyword>
<reference evidence="8 9" key="1">
    <citation type="submission" date="2019-11" db="EMBL/GenBank/DDBJ databases">
        <title>P. haliotis isolates from Z. marina roots.</title>
        <authorList>
            <person name="Cohen M."/>
            <person name="Jospin G."/>
            <person name="Eisen J.A."/>
            <person name="Coil D.A."/>
        </authorList>
    </citation>
    <scope>NUCLEOTIDE SEQUENCE [LARGE SCALE GENOMIC DNA]</scope>
    <source>
        <strain evidence="8 9">UCD-MCMsp1aY</strain>
    </source>
</reference>
<name>A0A6N8FCT8_9GAMM</name>
<keyword evidence="5 7" id="KW-0472">Membrane</keyword>